<evidence type="ECO:0000256" key="1">
    <source>
        <dbReference type="ARBA" id="ARBA00004479"/>
    </source>
</evidence>
<feature type="compositionally biased region" description="Gly residues" evidence="8">
    <location>
        <begin position="540"/>
        <end position="550"/>
    </location>
</feature>
<feature type="region of interest" description="Disordered" evidence="8">
    <location>
        <begin position="714"/>
        <end position="778"/>
    </location>
</feature>
<dbReference type="InterPro" id="IPR008979">
    <property type="entry name" value="Galactose-bd-like_sf"/>
</dbReference>
<dbReference type="SUPFAM" id="SSF49785">
    <property type="entry name" value="Galactose-binding domain-like"/>
    <property type="match status" value="1"/>
</dbReference>
<dbReference type="Gene3D" id="2.60.120.260">
    <property type="entry name" value="Galactose-binding domain-like"/>
    <property type="match status" value="1"/>
</dbReference>
<evidence type="ECO:0000256" key="6">
    <source>
        <dbReference type="ARBA" id="ARBA00023157"/>
    </source>
</evidence>
<protein>
    <submittedName>
        <fullName evidence="15">Discoidin, CUB and LCCL domain-containing protein 2-like</fullName>
    </submittedName>
</protein>
<feature type="domain" description="LCCL" evidence="13">
    <location>
        <begin position="152"/>
        <end position="248"/>
    </location>
</feature>
<keyword evidence="5 9" id="KW-0472">Membrane</keyword>
<dbReference type="Pfam" id="PF00431">
    <property type="entry name" value="CUB"/>
    <property type="match status" value="1"/>
</dbReference>
<dbReference type="SMART" id="SM00231">
    <property type="entry name" value="FA58C"/>
    <property type="match status" value="1"/>
</dbReference>
<dbReference type="Pfam" id="PF00754">
    <property type="entry name" value="F5_F8_type_C"/>
    <property type="match status" value="1"/>
</dbReference>
<evidence type="ECO:0000256" key="5">
    <source>
        <dbReference type="ARBA" id="ARBA00023136"/>
    </source>
</evidence>
<dbReference type="InterPro" id="IPR036609">
    <property type="entry name" value="LCCL_sf"/>
</dbReference>
<dbReference type="SMART" id="SM00042">
    <property type="entry name" value="CUB"/>
    <property type="match status" value="1"/>
</dbReference>
<dbReference type="Pfam" id="PF03815">
    <property type="entry name" value="LCCL"/>
    <property type="match status" value="1"/>
</dbReference>
<proteinExistence type="predicted"/>
<organism evidence="14 15">
    <name type="scientific">Petromyzon marinus</name>
    <name type="common">Sea lamprey</name>
    <dbReference type="NCBI Taxonomy" id="7757"/>
    <lineage>
        <taxon>Eukaryota</taxon>
        <taxon>Metazoa</taxon>
        <taxon>Chordata</taxon>
        <taxon>Craniata</taxon>
        <taxon>Vertebrata</taxon>
        <taxon>Cyclostomata</taxon>
        <taxon>Hyperoartia</taxon>
        <taxon>Petromyzontiformes</taxon>
        <taxon>Petromyzontidae</taxon>
        <taxon>Petromyzon</taxon>
    </lineage>
</organism>
<dbReference type="Gene3D" id="2.60.120.290">
    <property type="entry name" value="Spermadhesin, CUB domain"/>
    <property type="match status" value="1"/>
</dbReference>
<dbReference type="PANTHER" id="PTHR46806">
    <property type="entry name" value="F5/8 TYPE C DOMAIN-CONTAINING PROTEIN"/>
    <property type="match status" value="1"/>
</dbReference>
<dbReference type="PROSITE" id="PS01180">
    <property type="entry name" value="CUB"/>
    <property type="match status" value="1"/>
</dbReference>
<evidence type="ECO:0000256" key="7">
    <source>
        <dbReference type="PROSITE-ProRule" id="PRU00059"/>
    </source>
</evidence>
<accession>A0AAJ7U2K5</accession>
<evidence type="ECO:0000259" key="13">
    <source>
        <dbReference type="PROSITE" id="PS50820"/>
    </source>
</evidence>
<dbReference type="KEGG" id="pmrn:116952933"/>
<evidence type="ECO:0000313" key="14">
    <source>
        <dbReference type="Proteomes" id="UP001318040"/>
    </source>
</evidence>
<dbReference type="SUPFAM" id="SSF49854">
    <property type="entry name" value="Spermadhesin, CUB domain"/>
    <property type="match status" value="1"/>
</dbReference>
<evidence type="ECO:0000256" key="4">
    <source>
        <dbReference type="ARBA" id="ARBA00022989"/>
    </source>
</evidence>
<gene>
    <name evidence="15" type="primary">LOC116952933</name>
</gene>
<feature type="compositionally biased region" description="Gly residues" evidence="8">
    <location>
        <begin position="610"/>
        <end position="619"/>
    </location>
</feature>
<keyword evidence="6 7" id="KW-1015">Disulfide bond</keyword>
<evidence type="ECO:0000313" key="15">
    <source>
        <dbReference type="RefSeq" id="XP_032828565.1"/>
    </source>
</evidence>
<keyword evidence="2" id="KW-0597">Phosphoprotein</keyword>
<dbReference type="PANTHER" id="PTHR46806:SF3">
    <property type="entry name" value="DISCOIDIN, CUB AND LCCL DOMAIN-CONTAINING PROTEIN 2"/>
    <property type="match status" value="1"/>
</dbReference>
<comment type="caution">
    <text evidence="7">Lacks conserved residue(s) required for the propagation of feature annotation.</text>
</comment>
<dbReference type="InterPro" id="IPR000859">
    <property type="entry name" value="CUB_dom"/>
</dbReference>
<dbReference type="RefSeq" id="XP_032828565.1">
    <property type="nucleotide sequence ID" value="XM_032972674.1"/>
</dbReference>
<keyword evidence="3 9" id="KW-0812">Transmembrane</keyword>
<dbReference type="AlphaFoldDB" id="A0AAJ7U2K5"/>
<dbReference type="Gene3D" id="2.170.130.20">
    <property type="entry name" value="LCCL-like domain"/>
    <property type="match status" value="1"/>
</dbReference>
<evidence type="ECO:0000256" key="9">
    <source>
        <dbReference type="SAM" id="Phobius"/>
    </source>
</evidence>
<dbReference type="GO" id="GO:0038023">
    <property type="term" value="F:signaling receptor activity"/>
    <property type="evidence" value="ECO:0007669"/>
    <property type="project" value="TreeGrafter"/>
</dbReference>
<dbReference type="PROSITE" id="PS50820">
    <property type="entry name" value="LCCL"/>
    <property type="match status" value="1"/>
</dbReference>
<evidence type="ECO:0000256" key="8">
    <source>
        <dbReference type="SAM" id="MobiDB-lite"/>
    </source>
</evidence>
<dbReference type="FunFam" id="2.60.120.260:FF:000002">
    <property type="entry name" value="Coagulation factor VIII"/>
    <property type="match status" value="1"/>
</dbReference>
<name>A0AAJ7U2K5_PETMA</name>
<feature type="compositionally biased region" description="Gly residues" evidence="8">
    <location>
        <begin position="765"/>
        <end position="778"/>
    </location>
</feature>
<feature type="transmembrane region" description="Helical" evidence="9">
    <location>
        <begin position="472"/>
        <end position="497"/>
    </location>
</feature>
<dbReference type="InterPro" id="IPR035914">
    <property type="entry name" value="Sperma_CUB_dom_sf"/>
</dbReference>
<dbReference type="SMART" id="SM00603">
    <property type="entry name" value="LCCL"/>
    <property type="match status" value="1"/>
</dbReference>
<feature type="chain" id="PRO_5042620606" evidence="10">
    <location>
        <begin position="29"/>
        <end position="778"/>
    </location>
</feature>
<dbReference type="GO" id="GO:0042060">
    <property type="term" value="P:wound healing"/>
    <property type="evidence" value="ECO:0007669"/>
    <property type="project" value="TreeGrafter"/>
</dbReference>
<dbReference type="SUPFAM" id="SSF69848">
    <property type="entry name" value="LCCL domain"/>
    <property type="match status" value="1"/>
</dbReference>
<evidence type="ECO:0000256" key="10">
    <source>
        <dbReference type="SAM" id="SignalP"/>
    </source>
</evidence>
<feature type="compositionally biased region" description="Pro residues" evidence="8">
    <location>
        <begin position="621"/>
        <end position="644"/>
    </location>
</feature>
<evidence type="ECO:0000256" key="3">
    <source>
        <dbReference type="ARBA" id="ARBA00022692"/>
    </source>
</evidence>
<feature type="region of interest" description="Disordered" evidence="8">
    <location>
        <begin position="532"/>
        <end position="653"/>
    </location>
</feature>
<keyword evidence="4 9" id="KW-1133">Transmembrane helix</keyword>
<feature type="domain" description="F5/8 type C" evidence="12">
    <location>
        <begin position="255"/>
        <end position="413"/>
    </location>
</feature>
<dbReference type="CDD" id="cd00057">
    <property type="entry name" value="FA58C"/>
    <property type="match status" value="1"/>
</dbReference>
<evidence type="ECO:0000259" key="12">
    <source>
        <dbReference type="PROSITE" id="PS50022"/>
    </source>
</evidence>
<comment type="subcellular location">
    <subcellularLocation>
        <location evidence="1">Membrane</location>
        <topology evidence="1">Single-pass type I membrane protein</topology>
    </subcellularLocation>
</comment>
<dbReference type="CDD" id="cd00041">
    <property type="entry name" value="CUB"/>
    <property type="match status" value="1"/>
</dbReference>
<dbReference type="InterPro" id="IPR000421">
    <property type="entry name" value="FA58C"/>
</dbReference>
<feature type="disulfide bond" evidence="7">
    <location>
        <begin position="34"/>
        <end position="61"/>
    </location>
</feature>
<evidence type="ECO:0000259" key="11">
    <source>
        <dbReference type="PROSITE" id="PS01180"/>
    </source>
</evidence>
<dbReference type="InterPro" id="IPR004043">
    <property type="entry name" value="LCCL"/>
</dbReference>
<sequence length="778" mass="81056">MRRRAVETAAAGSLLWLLVAALIRSGVPQKGDGCGHSVLGALSGTLSSLGYPAASPAHAVCVWELRVPPGRRIRLRFADLQVLAPEPFHCQENHVKIYSGISNWSEMGTFCGELDKVKQELVSESNEVTVRFQSGSHEPGRGFLLSYAIDDHADLITCLESGADFADHEFTRFCPAGCLTPFGDVSGTIPNGYRDSSPVCRAAVHAGVIAPDRGGVVSVVQSKGRASYESRLANNVTSLQGSDSPNLFTFKTTGCYGKLGMESGTIRDSQLSASSVLAQLGKDGVVMALTLSSARLGYAGPAWVARLADPPHWLQIDLNKERRVTGIVTAGSGGPPNPSYFVSAYKVQWSLDGAAWSTYKNNIGGTDKLFQGNVDSLSPVRNNFVPALVTRLVRVCPIAWHQKIAMKLELLGCELPTTAAAAGTLRPRAMRPVGASPPGGTEWPPGRGAEVGATTVTAVKNSTMPGGTQRELVLVSTLVPVCVVLVAVLLVLSFICAKRRRDRGRKDAGPAYSLPCTPGQSGWFKGLKQVFPRQGEGRGRGGGGGGGGLHGTDSSLNVRYSSDAHRGPAARKHSVPEYQPLVLGGSELARAGKASTFRPTRDYEEPEQSPGGGGGGSGGLPLPPPPLTLPPVPAAPVPGAPPSPSSSVATSPSPAAYDTIGAYDDSPARYASPLSSPAAPALHLYAEPVPAQVPEYAMPIGFTLDPVRAFPVAYDTPRSPRRAEQAPARPNFSQSASAIGGASGDGGTVYDTPRAVRRNATRGNVGAGDAGGVEGGGS</sequence>
<evidence type="ECO:0000256" key="2">
    <source>
        <dbReference type="ARBA" id="ARBA00022553"/>
    </source>
</evidence>
<dbReference type="GO" id="GO:0005886">
    <property type="term" value="C:plasma membrane"/>
    <property type="evidence" value="ECO:0007669"/>
    <property type="project" value="TreeGrafter"/>
</dbReference>
<reference evidence="15" key="1">
    <citation type="submission" date="2025-08" db="UniProtKB">
        <authorList>
            <consortium name="RefSeq"/>
        </authorList>
    </citation>
    <scope>IDENTIFICATION</scope>
    <source>
        <tissue evidence="15">Sperm</tissue>
    </source>
</reference>
<dbReference type="InterPro" id="IPR050633">
    <property type="entry name" value="Neuropilin_MCO_CoagFactor"/>
</dbReference>
<keyword evidence="14" id="KW-1185">Reference proteome</keyword>
<dbReference type="Proteomes" id="UP001318040">
    <property type="component" value="Chromosome 49"/>
</dbReference>
<feature type="domain" description="CUB" evidence="11">
    <location>
        <begin position="34"/>
        <end position="150"/>
    </location>
</feature>
<keyword evidence="10" id="KW-0732">Signal</keyword>
<feature type="signal peptide" evidence="10">
    <location>
        <begin position="1"/>
        <end position="28"/>
    </location>
</feature>
<dbReference type="PROSITE" id="PS50022">
    <property type="entry name" value="FA58C_3"/>
    <property type="match status" value="1"/>
</dbReference>